<reference evidence="1" key="2">
    <citation type="submission" date="2020-05" db="UniProtKB">
        <authorList>
            <consortium name="EnsemblMetazoa"/>
        </authorList>
    </citation>
    <scope>IDENTIFICATION</scope>
    <source>
        <strain evidence="1">wikel</strain>
    </source>
</reference>
<dbReference type="InParanoid" id="A0A1S4KPR7"/>
<dbReference type="Proteomes" id="UP000001555">
    <property type="component" value="Unassembled WGS sequence"/>
</dbReference>
<evidence type="ECO:0000313" key="2">
    <source>
        <dbReference type="Proteomes" id="UP000001555"/>
    </source>
</evidence>
<dbReference type="EnsemblMetazoa" id="ISCW002211-RA">
    <property type="protein sequence ID" value="ISCW002211-PA"/>
    <property type="gene ID" value="ISCW002211"/>
</dbReference>
<evidence type="ECO:0008006" key="3">
    <source>
        <dbReference type="Google" id="ProtNLM"/>
    </source>
</evidence>
<proteinExistence type="predicted"/>
<reference evidence="2" key="1">
    <citation type="submission" date="2008-03" db="EMBL/GenBank/DDBJ databases">
        <title>Annotation of Ixodes scapularis.</title>
        <authorList>
            <consortium name="Ixodes scapularis Genome Project Consortium"/>
            <person name="Caler E."/>
            <person name="Hannick L.I."/>
            <person name="Bidwell S."/>
            <person name="Joardar V."/>
            <person name="Thiagarajan M."/>
            <person name="Amedeo P."/>
            <person name="Galinsky K.J."/>
            <person name="Schobel S."/>
            <person name="Inman J."/>
            <person name="Hostetler J."/>
            <person name="Miller J."/>
            <person name="Hammond M."/>
            <person name="Megy K."/>
            <person name="Lawson D."/>
            <person name="Kodira C."/>
            <person name="Sutton G."/>
            <person name="Meyer J."/>
            <person name="Hill C.A."/>
            <person name="Birren B."/>
            <person name="Nene V."/>
            <person name="Collins F."/>
            <person name="Alarcon-Chaidez F."/>
            <person name="Wikel S."/>
            <person name="Strausberg R."/>
        </authorList>
    </citation>
    <scope>NUCLEOTIDE SEQUENCE [LARGE SCALE GENOMIC DNA]</scope>
    <source>
        <strain evidence="2">Wikel</strain>
    </source>
</reference>
<dbReference type="AlphaFoldDB" id="A0A1S4KPR7"/>
<keyword evidence="2" id="KW-1185">Reference proteome</keyword>
<name>A0A1S4KPR7_IXOSC</name>
<accession>A0A1S4KPR7</accession>
<dbReference type="VEuPathDB" id="VectorBase:ISCW002211"/>
<sequence>MNVKEIEDSLYQDRKHGSSIVVQESNGYVQVTGILTDTLSIEPVLSNTRSKDGIVAHLISMF</sequence>
<dbReference type="EMBL" id="ABJB010469156">
    <property type="status" value="NOT_ANNOTATED_CDS"/>
    <property type="molecule type" value="Genomic_DNA"/>
</dbReference>
<organism evidence="1 2">
    <name type="scientific">Ixodes scapularis</name>
    <name type="common">Black-legged tick</name>
    <name type="synonym">Deer tick</name>
    <dbReference type="NCBI Taxonomy" id="6945"/>
    <lineage>
        <taxon>Eukaryota</taxon>
        <taxon>Metazoa</taxon>
        <taxon>Ecdysozoa</taxon>
        <taxon>Arthropoda</taxon>
        <taxon>Chelicerata</taxon>
        <taxon>Arachnida</taxon>
        <taxon>Acari</taxon>
        <taxon>Parasitiformes</taxon>
        <taxon>Ixodida</taxon>
        <taxon>Ixodoidea</taxon>
        <taxon>Ixodidae</taxon>
        <taxon>Ixodinae</taxon>
        <taxon>Ixodes</taxon>
    </lineage>
</organism>
<dbReference type="VEuPathDB" id="VectorBase:ISCI018570"/>
<protein>
    <recommendedName>
        <fullName evidence="3">BON domain-containing protein</fullName>
    </recommendedName>
</protein>
<evidence type="ECO:0000313" key="1">
    <source>
        <dbReference type="EnsemblMetazoa" id="ISCW002211-PA"/>
    </source>
</evidence>